<feature type="active site" description="Proton donor" evidence="10">
    <location>
        <position position="244"/>
    </location>
</feature>
<keyword evidence="12" id="KW-0106">Calcium</keyword>
<evidence type="ECO:0000256" key="12">
    <source>
        <dbReference type="PIRSR" id="PIRSR004803-3"/>
    </source>
</evidence>
<feature type="binding site" evidence="12">
    <location>
        <position position="121"/>
    </location>
    <ligand>
        <name>Zn(2+)</name>
        <dbReference type="ChEBI" id="CHEBI:29105"/>
        <label>1</label>
        <note>catalytic</note>
    </ligand>
</feature>
<dbReference type="InterPro" id="IPR055132">
    <property type="entry name" value="RNase_J_b_CASP"/>
</dbReference>
<feature type="binding site" evidence="12">
    <location>
        <position position="189"/>
    </location>
    <ligand>
        <name>Zn(2+)</name>
        <dbReference type="ChEBI" id="CHEBI:29105"/>
        <label>1</label>
        <note>catalytic</note>
    </ligand>
</feature>
<organism evidence="15 16">
    <name type="scientific">Candidatus Portnoybacteria bacterium CG_4_8_14_3_um_filter_40_10</name>
    <dbReference type="NCBI Taxonomy" id="1974801"/>
    <lineage>
        <taxon>Bacteria</taxon>
        <taxon>Candidatus Portnoyibacteriota</taxon>
    </lineage>
</organism>
<comment type="subunit">
    <text evidence="9">Homodimer, may be a subunit of the RNA degradosome.</text>
</comment>
<evidence type="ECO:0000256" key="11">
    <source>
        <dbReference type="PIRSR" id="PIRSR004803-2"/>
    </source>
</evidence>
<dbReference type="PIRSF" id="PIRSF004803">
    <property type="entry name" value="RnjA"/>
    <property type="match status" value="1"/>
</dbReference>
<comment type="caution">
    <text evidence="15">The sequence shown here is derived from an EMBL/GenBank/DDBJ whole genome shotgun (WGS) entry which is preliminary data.</text>
</comment>
<dbReference type="NCBIfam" id="TIGR00649">
    <property type="entry name" value="MG423"/>
    <property type="match status" value="1"/>
</dbReference>
<keyword evidence="6 12" id="KW-0862">Zinc</keyword>
<feature type="binding site" evidence="12">
    <location>
        <position position="124"/>
    </location>
    <ligand>
        <name>Zn(2+)</name>
        <dbReference type="ChEBI" id="CHEBI:29105"/>
        <label>1</label>
        <note>catalytic</note>
    </ligand>
</feature>
<evidence type="ECO:0000313" key="15">
    <source>
        <dbReference type="EMBL" id="PIW76555.1"/>
    </source>
</evidence>
<feature type="binding site" evidence="12">
    <location>
        <position position="94"/>
    </location>
    <ligand>
        <name>Ca(2+)</name>
        <dbReference type="ChEBI" id="CHEBI:29108"/>
    </ligand>
</feature>
<dbReference type="InterPro" id="IPR041636">
    <property type="entry name" value="RNase_J_C"/>
</dbReference>
<comment type="subcellular location">
    <subcellularLocation>
        <location evidence="1 9">Cytoplasm</location>
    </subcellularLocation>
</comment>
<feature type="binding site" evidence="12">
    <location>
        <position position="211"/>
    </location>
    <ligand>
        <name>Zn(2+)</name>
        <dbReference type="ChEBI" id="CHEBI:29105"/>
        <label>1</label>
        <note>catalytic</note>
    </ligand>
</feature>
<comment type="function">
    <text evidence="9">An RNase that has 5'-3' exonuclease and possibly endonuclease activity. Involved in maturation of rRNA and in some organisms also mRNA maturation and/or decay.</text>
</comment>
<feature type="binding site" evidence="12">
    <location>
        <position position="123"/>
    </location>
    <ligand>
        <name>Zn(2+)</name>
        <dbReference type="ChEBI" id="CHEBI:29105"/>
        <label>1</label>
        <note>catalytic</note>
    </ligand>
</feature>
<evidence type="ECO:0000256" key="10">
    <source>
        <dbReference type="PIRSR" id="PIRSR004803-1"/>
    </source>
</evidence>
<comment type="cofactor">
    <cofactor evidence="12">
        <name>Zn(2+)</name>
        <dbReference type="ChEBI" id="CHEBI:29105"/>
    </cofactor>
    <text evidence="12">Binds 2 Zn(2+) ions per subunit. It is not clear if Zn(2+) or Mg(2+) is physiologically important.</text>
</comment>
<keyword evidence="9" id="KW-0698">rRNA processing</keyword>
<feature type="binding site" evidence="11">
    <location>
        <begin position="413"/>
        <end position="417"/>
    </location>
    <ligand>
        <name>substrate</name>
    </ligand>
</feature>
<dbReference type="GO" id="GO:0006364">
    <property type="term" value="P:rRNA processing"/>
    <property type="evidence" value="ECO:0007669"/>
    <property type="project" value="UniProtKB-UniRule"/>
</dbReference>
<feature type="region of interest" description="Disordered" evidence="13">
    <location>
        <begin position="21"/>
        <end position="51"/>
    </location>
</feature>
<keyword evidence="8 9" id="KW-0694">RNA-binding</keyword>
<evidence type="ECO:0000256" key="2">
    <source>
        <dbReference type="ARBA" id="ARBA00022490"/>
    </source>
</evidence>
<sequence>MHFAFLIFTVVTQINRRRYSSGQTFRRSGRQQSSERGPMEQPKARSPRQQQNILKIIPLGGQEEVGRNMTVFEYGDDIVILDMGLQFPEEDMPGIDYIIPDARYLKGKERNIRGVLLSHGHLDHIGAIPHLMQKLNWPPIYGAKMTLALVRKRLEEAQLTKFLKAYEIKSENENLSLGNFKINFFPATHSIMDALGVIIGTPMANIIHMGDWRYDLNPVSGQPTDFSHLARWNTKTVPSVLMMESLGSTKEGHQIPEQEIYENIKQIFQKAPGRIIIATFASMVERVAWIIDIAEKLGKKVAIDGYSMKVNIEIAKRFGYVKFNQGTLIDVKRIHDYPDNKIVVVCTGAQGEDRAVLMRIANGEHRQIHLKKEDTIIFSSSVIPGNERSIQRLKDNLYRQCDNVIHKEIMDVHGGGHALIEDIKLLIKQVKPQYLIPVYANHYLLREGAKVAESIGFPRKNIFVLDNGSVAEITKNGLSVTGKKIPIEYVFVDGLGVGDIGNIVLRDRQAMAKDGMFVIIVTVDSKTGHVVNSPDIISRGFIYMRESKELLYEVRQNVKKIVHQATAQGHSPINQTYIKENLRDKIGQFLYNKTQRRPMVLPVVIEV</sequence>
<comment type="cofactor">
    <cofactor evidence="12">
        <name>Ca(2+)</name>
        <dbReference type="ChEBI" id="CHEBI:29108"/>
    </cofactor>
    <text evidence="12">Binds 1 Ca(2+) cation per subunit. Seen in 1 crystal structure, it is not clear if it is physiologically important.</text>
</comment>
<dbReference type="Pfam" id="PF22505">
    <property type="entry name" value="RNase_J_b_CASP"/>
    <property type="match status" value="1"/>
</dbReference>
<evidence type="ECO:0000256" key="1">
    <source>
        <dbReference type="ARBA" id="ARBA00004496"/>
    </source>
</evidence>
<dbReference type="PANTHER" id="PTHR43694:SF1">
    <property type="entry name" value="RIBONUCLEASE J"/>
    <property type="match status" value="1"/>
</dbReference>
<dbReference type="Gene3D" id="3.40.50.10710">
    <property type="entry name" value="Metallo-hydrolase/oxidoreductase"/>
    <property type="match status" value="1"/>
</dbReference>
<accession>A0A2M7IJ75</accession>
<gene>
    <name evidence="9" type="primary">rnj</name>
    <name evidence="15" type="ORF">CO001_00755</name>
</gene>
<evidence type="ECO:0000256" key="9">
    <source>
        <dbReference type="HAMAP-Rule" id="MF_01491"/>
    </source>
</evidence>
<evidence type="ECO:0000256" key="8">
    <source>
        <dbReference type="ARBA" id="ARBA00022884"/>
    </source>
</evidence>
<reference evidence="16" key="1">
    <citation type="submission" date="2017-09" db="EMBL/GenBank/DDBJ databases">
        <title>Depth-based differentiation of microbial function through sediment-hosted aquifers and enrichment of novel symbionts in the deep terrestrial subsurface.</title>
        <authorList>
            <person name="Probst A.J."/>
            <person name="Ladd B."/>
            <person name="Jarett J.K."/>
            <person name="Geller-Mcgrath D.E."/>
            <person name="Sieber C.M.K."/>
            <person name="Emerson J.B."/>
            <person name="Anantharaman K."/>
            <person name="Thomas B.C."/>
            <person name="Malmstrom R."/>
            <person name="Stieglmeier M."/>
            <person name="Klingl A."/>
            <person name="Woyke T."/>
            <person name="Ryan C.M."/>
            <person name="Banfield J.F."/>
        </authorList>
    </citation>
    <scope>NUCLEOTIDE SEQUENCE [LARGE SCALE GENOMIC DNA]</scope>
</reference>
<feature type="binding site" evidence="12">
    <location>
        <position position="119"/>
    </location>
    <ligand>
        <name>Zn(2+)</name>
        <dbReference type="ChEBI" id="CHEBI:29105"/>
        <label>1</label>
        <note>catalytic</note>
    </ligand>
</feature>
<keyword evidence="7 9" id="KW-0269">Exonuclease</keyword>
<dbReference type="GO" id="GO:0005737">
    <property type="term" value="C:cytoplasm"/>
    <property type="evidence" value="ECO:0007669"/>
    <property type="project" value="UniProtKB-SubCell"/>
</dbReference>
<comment type="similarity">
    <text evidence="9">Belongs to the metallo-beta-lactamase superfamily. RNA-metabolizing metallo-beta-lactamase-like family. Bacterial RNase J subfamily.</text>
</comment>
<dbReference type="GO" id="GO:0004534">
    <property type="term" value="F:5'-3' RNA exonuclease activity"/>
    <property type="evidence" value="ECO:0007669"/>
    <property type="project" value="UniProtKB-UniRule"/>
</dbReference>
<dbReference type="Gene3D" id="3.10.20.580">
    <property type="match status" value="1"/>
</dbReference>
<dbReference type="AlphaFoldDB" id="A0A2M7IJ75"/>
<evidence type="ECO:0000256" key="3">
    <source>
        <dbReference type="ARBA" id="ARBA00022722"/>
    </source>
</evidence>
<dbReference type="InterPro" id="IPR030854">
    <property type="entry name" value="RNase_J_bac"/>
</dbReference>
<keyword evidence="9" id="KW-0255">Endonuclease</keyword>
<evidence type="ECO:0000256" key="6">
    <source>
        <dbReference type="ARBA" id="ARBA00022833"/>
    </source>
</evidence>
<comment type="caution">
    <text evidence="9">Lacks conserved residue(s) required for the propagation of feature annotation.</text>
</comment>
<keyword evidence="5 9" id="KW-0378">Hydrolase</keyword>
<feature type="binding site" evidence="12">
    <location>
        <position position="96"/>
    </location>
    <ligand>
        <name>Ca(2+)</name>
        <dbReference type="ChEBI" id="CHEBI:29108"/>
    </ligand>
</feature>
<keyword evidence="3 9" id="KW-0540">Nuclease</keyword>
<keyword evidence="4 12" id="KW-0479">Metal-binding</keyword>
<dbReference type="InterPro" id="IPR004613">
    <property type="entry name" value="RNase_J"/>
</dbReference>
<dbReference type="Gene3D" id="3.60.15.10">
    <property type="entry name" value="Ribonuclease Z/Hydroxyacylglutathione hydrolase-like"/>
    <property type="match status" value="1"/>
</dbReference>
<protein>
    <recommendedName>
        <fullName evidence="9">Ribonuclease J</fullName>
        <shortName evidence="9">RNase J</shortName>
        <ecNumber evidence="9">3.1.-.-</ecNumber>
    </recommendedName>
</protein>
<dbReference type="GO" id="GO:0008270">
    <property type="term" value="F:zinc ion binding"/>
    <property type="evidence" value="ECO:0007669"/>
    <property type="project" value="InterPro"/>
</dbReference>
<dbReference type="SMART" id="SM00849">
    <property type="entry name" value="Lactamase_B"/>
    <property type="match status" value="1"/>
</dbReference>
<evidence type="ECO:0000259" key="14">
    <source>
        <dbReference type="SMART" id="SM00849"/>
    </source>
</evidence>
<feature type="active site" description="Proton acceptor" evidence="10">
    <location>
        <position position="417"/>
    </location>
</feature>
<evidence type="ECO:0000256" key="13">
    <source>
        <dbReference type="SAM" id="MobiDB-lite"/>
    </source>
</evidence>
<dbReference type="Proteomes" id="UP000229561">
    <property type="component" value="Unassembled WGS sequence"/>
</dbReference>
<dbReference type="Pfam" id="PF17770">
    <property type="entry name" value="RNase_J_C"/>
    <property type="match status" value="1"/>
</dbReference>
<dbReference type="EMBL" id="PFGY01000023">
    <property type="protein sequence ID" value="PIW76555.1"/>
    <property type="molecule type" value="Genomic_DNA"/>
</dbReference>
<name>A0A2M7IJ75_9BACT</name>
<evidence type="ECO:0000256" key="4">
    <source>
        <dbReference type="ARBA" id="ARBA00022723"/>
    </source>
</evidence>
<evidence type="ECO:0000313" key="16">
    <source>
        <dbReference type="Proteomes" id="UP000229561"/>
    </source>
</evidence>
<dbReference type="PANTHER" id="PTHR43694">
    <property type="entry name" value="RIBONUCLEASE J"/>
    <property type="match status" value="1"/>
</dbReference>
<keyword evidence="2 9" id="KW-0963">Cytoplasm</keyword>
<dbReference type="Pfam" id="PF12706">
    <property type="entry name" value="Lactamase_B_2"/>
    <property type="match status" value="1"/>
</dbReference>
<dbReference type="EC" id="3.1.-.-" evidence="9"/>
<dbReference type="HAMAP" id="MF_01491">
    <property type="entry name" value="RNase_J_bact"/>
    <property type="match status" value="1"/>
</dbReference>
<dbReference type="InterPro" id="IPR036866">
    <property type="entry name" value="RibonucZ/Hydroxyglut_hydro"/>
</dbReference>
<feature type="binding site" evidence="12">
    <location>
        <position position="493"/>
    </location>
    <ligand>
        <name>Ca(2+)</name>
        <dbReference type="ChEBI" id="CHEBI:29108"/>
    </ligand>
</feature>
<dbReference type="SUPFAM" id="SSF56281">
    <property type="entry name" value="Metallo-hydrolase/oxidoreductase"/>
    <property type="match status" value="1"/>
</dbReference>
<dbReference type="CDD" id="cd07714">
    <property type="entry name" value="RNaseJ_MBL-fold"/>
    <property type="match status" value="1"/>
</dbReference>
<evidence type="ECO:0000256" key="7">
    <source>
        <dbReference type="ARBA" id="ARBA00022839"/>
    </source>
</evidence>
<dbReference type="InterPro" id="IPR042173">
    <property type="entry name" value="RNase_J_2"/>
</dbReference>
<dbReference type="FunFam" id="3.10.20.580:FF:000001">
    <property type="entry name" value="Ribonuclease J"/>
    <property type="match status" value="1"/>
</dbReference>
<evidence type="ECO:0000256" key="5">
    <source>
        <dbReference type="ARBA" id="ARBA00022801"/>
    </source>
</evidence>
<dbReference type="GO" id="GO:0003723">
    <property type="term" value="F:RNA binding"/>
    <property type="evidence" value="ECO:0007669"/>
    <property type="project" value="UniProtKB-UniRule"/>
</dbReference>
<dbReference type="GO" id="GO:0004521">
    <property type="term" value="F:RNA endonuclease activity"/>
    <property type="evidence" value="ECO:0007669"/>
    <property type="project" value="UniProtKB-UniRule"/>
</dbReference>
<feature type="domain" description="Metallo-beta-lactamase" evidence="14">
    <location>
        <begin position="66"/>
        <end position="264"/>
    </location>
</feature>
<dbReference type="InterPro" id="IPR001279">
    <property type="entry name" value="Metallo-B-lactamas"/>
</dbReference>
<proteinExistence type="inferred from homology"/>